<dbReference type="Proteomes" id="UP000721954">
    <property type="component" value="Unassembled WGS sequence"/>
</dbReference>
<dbReference type="Gene3D" id="3.50.50.60">
    <property type="entry name" value="FAD/NAD(P)-binding domain"/>
    <property type="match status" value="2"/>
</dbReference>
<dbReference type="SUPFAM" id="SSF51905">
    <property type="entry name" value="FAD/NAD(P)-binding domain"/>
    <property type="match status" value="1"/>
</dbReference>
<evidence type="ECO:0000313" key="4">
    <source>
        <dbReference type="Proteomes" id="UP000721954"/>
    </source>
</evidence>
<dbReference type="PANTHER" id="PTHR13847">
    <property type="entry name" value="SARCOSINE DEHYDROGENASE-RELATED"/>
    <property type="match status" value="1"/>
</dbReference>
<organism evidence="3 4">
    <name type="scientific">Streptomyces smyrnaeus</name>
    <dbReference type="NCBI Taxonomy" id="1387713"/>
    <lineage>
        <taxon>Bacteria</taxon>
        <taxon>Bacillati</taxon>
        <taxon>Actinomycetota</taxon>
        <taxon>Actinomycetes</taxon>
        <taxon>Kitasatosporales</taxon>
        <taxon>Streptomycetaceae</taxon>
        <taxon>Streptomyces</taxon>
    </lineage>
</organism>
<comment type="caution">
    <text evidence="3">The sequence shown here is derived from an EMBL/GenBank/DDBJ whole genome shotgun (WGS) entry which is preliminary data.</text>
</comment>
<dbReference type="RefSeq" id="WP_209211415.1">
    <property type="nucleotide sequence ID" value="NZ_JAFFZM010000008.1"/>
</dbReference>
<keyword evidence="1" id="KW-0560">Oxidoreductase</keyword>
<gene>
    <name evidence="3" type="ORF">JW613_15625</name>
</gene>
<dbReference type="GeneID" id="96260037"/>
<protein>
    <submittedName>
        <fullName evidence="3">FAD-dependent oxidoreductase</fullName>
    </submittedName>
</protein>
<dbReference type="PANTHER" id="PTHR13847:SF289">
    <property type="entry name" value="GLYCINE OXIDASE"/>
    <property type="match status" value="1"/>
</dbReference>
<reference evidence="3 4" key="1">
    <citation type="submission" date="2021-02" db="EMBL/GenBank/DDBJ databases">
        <title>Streptomyces spirodelae sp. nov., isolated from duckweed.</title>
        <authorList>
            <person name="Saimee Y."/>
            <person name="Duangmal K."/>
        </authorList>
    </citation>
    <scope>NUCLEOTIDE SEQUENCE [LARGE SCALE GENOMIC DNA]</scope>
    <source>
        <strain evidence="3 4">DSM 42105</strain>
    </source>
</reference>
<evidence type="ECO:0000259" key="2">
    <source>
        <dbReference type="Pfam" id="PF01266"/>
    </source>
</evidence>
<dbReference type="Pfam" id="PF01266">
    <property type="entry name" value="DAO"/>
    <property type="match status" value="1"/>
</dbReference>
<dbReference type="EMBL" id="JAFFZM010000008">
    <property type="protein sequence ID" value="MBO8199715.1"/>
    <property type="molecule type" value="Genomic_DNA"/>
</dbReference>
<feature type="domain" description="FAD dependent oxidoreductase" evidence="2">
    <location>
        <begin position="5"/>
        <end position="393"/>
    </location>
</feature>
<dbReference type="Gene3D" id="3.30.9.10">
    <property type="entry name" value="D-Amino Acid Oxidase, subunit A, domain 2"/>
    <property type="match status" value="1"/>
</dbReference>
<dbReference type="InterPro" id="IPR036188">
    <property type="entry name" value="FAD/NAD-bd_sf"/>
</dbReference>
<dbReference type="InterPro" id="IPR006076">
    <property type="entry name" value="FAD-dep_OxRdtase"/>
</dbReference>
<name>A0ABS3XWD0_9ACTN</name>
<evidence type="ECO:0000313" key="3">
    <source>
        <dbReference type="EMBL" id="MBO8199715.1"/>
    </source>
</evidence>
<evidence type="ECO:0000256" key="1">
    <source>
        <dbReference type="ARBA" id="ARBA00023002"/>
    </source>
</evidence>
<proteinExistence type="predicted"/>
<keyword evidence="4" id="KW-1185">Reference proteome</keyword>
<accession>A0ABS3XWD0</accession>
<sequence length="418" mass="44713">MTHSAVIVGAGVIGLATAYRLARDGLAVTVVDAASEGAAGTSVHNAGWIVPIMSAPVPAPGMLGKAVRWMVRRDSPLYIHPSPRPDHVRFMLRMLRHCNTEDFAHGVEALTSLNERTLALFDEYEEDGVRFEHHRAGQLLVFTSRRTMEEYRAATAPMERIGHSAVPLSGDELRDLEPALGKQVLTGLRCPRERHVDPVSLIRGLEDRCRGLGVRFLRDSRVVAVRSRGRAVDSVLAGGEEVEGDLFVLAAGAHTGSLARLAGHPLPVRPGKGYGFDDTSGSVTLRHSVYLGEAKVAVTPLSDRLRLAGTMEFGSFDGAVDPHRLRGITRSARTYLPGLPSAVQPHGWTGLRPMTPDGLPVVGPLPGKDNVLVATGHSMLGVTLAPVTADLVSAHIAGGRRSTGTAHTAAPFSPRRFT</sequence>
<dbReference type="SUPFAM" id="SSF54373">
    <property type="entry name" value="FAD-linked reductases, C-terminal domain"/>
    <property type="match status" value="1"/>
</dbReference>